<keyword evidence="1" id="KW-0472">Membrane</keyword>
<feature type="transmembrane region" description="Helical" evidence="1">
    <location>
        <begin position="50"/>
        <end position="74"/>
    </location>
</feature>
<dbReference type="EMBL" id="CP018092">
    <property type="protein sequence ID" value="ATS19445.1"/>
    <property type="molecule type" value="Genomic_DNA"/>
</dbReference>
<keyword evidence="3" id="KW-1185">Reference proteome</keyword>
<feature type="transmembrane region" description="Helical" evidence="1">
    <location>
        <begin position="141"/>
        <end position="161"/>
    </location>
</feature>
<gene>
    <name evidence="2" type="ORF">BRW62_01060</name>
</gene>
<reference evidence="2 3" key="1">
    <citation type="submission" date="2016-11" db="EMBL/GenBank/DDBJ databases">
        <title>Complete genome sequence of thermophilic cyanobacteria strain Synechococcus sp. PCC6715.</title>
        <authorList>
            <person name="Tang J."/>
            <person name="Daroch M."/>
            <person name="Liang Y."/>
            <person name="Jiang D."/>
            <person name="Shah M."/>
        </authorList>
    </citation>
    <scope>NUCLEOTIDE SEQUENCE [LARGE SCALE GENOMIC DNA]</scope>
    <source>
        <strain evidence="2 3">PCC 6715</strain>
    </source>
</reference>
<dbReference type="AlphaFoldDB" id="A0A2D2Q4P0"/>
<name>A0A2D2Q4P0_PARLV</name>
<protein>
    <submittedName>
        <fullName evidence="2">Peptidase</fullName>
    </submittedName>
</protein>
<feature type="transmembrane region" description="Helical" evidence="1">
    <location>
        <begin position="86"/>
        <end position="108"/>
    </location>
</feature>
<keyword evidence="1" id="KW-1133">Transmembrane helix</keyword>
<accession>A0A2D2Q4P0</accession>
<evidence type="ECO:0000256" key="1">
    <source>
        <dbReference type="SAM" id="Phobius"/>
    </source>
</evidence>
<evidence type="ECO:0000313" key="2">
    <source>
        <dbReference type="EMBL" id="ATS19445.1"/>
    </source>
</evidence>
<evidence type="ECO:0000313" key="3">
    <source>
        <dbReference type="Proteomes" id="UP000231057"/>
    </source>
</evidence>
<sequence>MVLIFCVPLLISAITGLAHRLGRSWLGLSKDFGRVMMTLHEGRYLGEWMIPIYVLAVGLGVLAILATGLVLLWGRSLPAKGTARQVHHLVAGVTALPLFISATTGIAYRLGRNWLGLSKEQAAIFLSLHQGTYWGEAGRPFYILAVGLSVLTLIGTGVTLLPRRWFTPTPTAE</sequence>
<keyword evidence="1" id="KW-0812">Transmembrane</keyword>
<organism evidence="2 3">
    <name type="scientific">Parathermosynechococcus lividus PCC 6715</name>
    <dbReference type="NCBI Taxonomy" id="1917166"/>
    <lineage>
        <taxon>Bacteria</taxon>
        <taxon>Bacillati</taxon>
        <taxon>Cyanobacteriota</taxon>
        <taxon>Cyanophyceae</taxon>
        <taxon>Acaryochloridales</taxon>
        <taxon>Thermosynechococcaceae</taxon>
        <taxon>Parathermosynechococcus</taxon>
    </lineage>
</organism>
<dbReference type="Proteomes" id="UP000231057">
    <property type="component" value="Chromosome"/>
</dbReference>
<dbReference type="KEGG" id="slw:BRW62_01060"/>
<proteinExistence type="predicted"/>
<reference evidence="3" key="2">
    <citation type="journal article" date="2022" name="Front. Microbiol.">
        <title>Comparative Genomic Analysis Revealed Distinct Molecular Components and Organization of CO2-Concentrating Mechanism in Thermophilic Cyanobacteria.</title>
        <authorList>
            <person name="Tang J."/>
            <person name="Zhou H."/>
            <person name="Yao D."/>
            <person name="Riaz S."/>
            <person name="You D."/>
            <person name="Klepacz-Smolka A."/>
            <person name="Daroch M."/>
        </authorList>
    </citation>
    <scope>NUCLEOTIDE SEQUENCE [LARGE SCALE GENOMIC DNA]</scope>
    <source>
        <strain evidence="3">PCC 6715</strain>
    </source>
</reference>